<proteinExistence type="predicted"/>
<reference evidence="1 2" key="1">
    <citation type="journal article" date="2014" name="Agronomy (Basel)">
        <title>A Draft Genome Sequence for Ensete ventricosum, the Drought-Tolerant Tree Against Hunger.</title>
        <authorList>
            <person name="Harrison J."/>
            <person name="Moore K.A."/>
            <person name="Paszkiewicz K."/>
            <person name="Jones T."/>
            <person name="Grant M."/>
            <person name="Ambacheew D."/>
            <person name="Muzemil S."/>
            <person name="Studholme D.J."/>
        </authorList>
    </citation>
    <scope>NUCLEOTIDE SEQUENCE [LARGE SCALE GENOMIC DNA]</scope>
</reference>
<accession>A0A426YDR9</accession>
<evidence type="ECO:0000313" key="1">
    <source>
        <dbReference type="EMBL" id="RRT49868.1"/>
    </source>
</evidence>
<gene>
    <name evidence="1" type="ORF">B296_00052078</name>
</gene>
<dbReference type="AlphaFoldDB" id="A0A426YDR9"/>
<evidence type="ECO:0000313" key="2">
    <source>
        <dbReference type="Proteomes" id="UP000287651"/>
    </source>
</evidence>
<name>A0A426YDR9_ENSVE</name>
<protein>
    <submittedName>
        <fullName evidence="1">Uncharacterized protein</fullName>
    </submittedName>
</protein>
<dbReference type="Proteomes" id="UP000287651">
    <property type="component" value="Unassembled WGS sequence"/>
</dbReference>
<dbReference type="EMBL" id="AMZH03013071">
    <property type="protein sequence ID" value="RRT49868.1"/>
    <property type="molecule type" value="Genomic_DNA"/>
</dbReference>
<organism evidence="1 2">
    <name type="scientific">Ensete ventricosum</name>
    <name type="common">Abyssinian banana</name>
    <name type="synonym">Musa ensete</name>
    <dbReference type="NCBI Taxonomy" id="4639"/>
    <lineage>
        <taxon>Eukaryota</taxon>
        <taxon>Viridiplantae</taxon>
        <taxon>Streptophyta</taxon>
        <taxon>Embryophyta</taxon>
        <taxon>Tracheophyta</taxon>
        <taxon>Spermatophyta</taxon>
        <taxon>Magnoliopsida</taxon>
        <taxon>Liliopsida</taxon>
        <taxon>Zingiberales</taxon>
        <taxon>Musaceae</taxon>
        <taxon>Ensete</taxon>
    </lineage>
</organism>
<comment type="caution">
    <text evidence="1">The sequence shown here is derived from an EMBL/GenBank/DDBJ whole genome shotgun (WGS) entry which is preliminary data.</text>
</comment>
<sequence length="137" mass="15001">MSLLLTDPFGLRDSAPKVQPPIPTCCGYPPAETNPKSSRSSAIRSQIVADILWRRPTRRQKKRQMLTTMDFALANGLLPSPLRSPLSLLVGAAPKCLDISHVLYQEAVVIGVDSLGFDLRICSGRQVQTQDLHSAHV</sequence>